<dbReference type="EMBL" id="JACBZA010000001">
    <property type="protein sequence ID" value="NYH83714.1"/>
    <property type="molecule type" value="Genomic_DNA"/>
</dbReference>
<evidence type="ECO:0000256" key="1">
    <source>
        <dbReference type="SAM" id="SignalP"/>
    </source>
</evidence>
<proteinExistence type="predicted"/>
<reference evidence="3 4" key="1">
    <citation type="submission" date="2016-10" db="EMBL/GenBank/DDBJ databases">
        <authorList>
            <person name="de Groot N.N."/>
        </authorList>
    </citation>
    <scope>NUCLEOTIDE SEQUENCE [LARGE SCALE GENOMIC DNA]</scope>
    <source>
        <strain evidence="3 4">CPCC 202808</strain>
    </source>
</reference>
<accession>A0A1I2PF36</accession>
<feature type="signal peptide" evidence="1">
    <location>
        <begin position="1"/>
        <end position="23"/>
    </location>
</feature>
<dbReference type="Proteomes" id="UP000533017">
    <property type="component" value="Unassembled WGS sequence"/>
</dbReference>
<reference evidence="2 5" key="2">
    <citation type="submission" date="2020-07" db="EMBL/GenBank/DDBJ databases">
        <title>Sequencing the genomes of 1000 actinobacteria strains.</title>
        <authorList>
            <person name="Klenk H.-P."/>
        </authorList>
    </citation>
    <scope>NUCLEOTIDE SEQUENCE [LARGE SCALE GENOMIC DNA]</scope>
    <source>
        <strain evidence="2 5">DSM 45117</strain>
    </source>
</reference>
<name>A0A1I2PF36_9ACTN</name>
<feature type="chain" id="PRO_5038420118" evidence="1">
    <location>
        <begin position="24"/>
        <end position="169"/>
    </location>
</feature>
<dbReference type="EMBL" id="FOOI01000004">
    <property type="protein sequence ID" value="SFG12266.1"/>
    <property type="molecule type" value="Genomic_DNA"/>
</dbReference>
<evidence type="ECO:0000313" key="3">
    <source>
        <dbReference type="EMBL" id="SFG12266.1"/>
    </source>
</evidence>
<evidence type="ECO:0000313" key="5">
    <source>
        <dbReference type="Proteomes" id="UP000533017"/>
    </source>
</evidence>
<protein>
    <submittedName>
        <fullName evidence="3">Uncharacterized protein</fullName>
    </submittedName>
</protein>
<evidence type="ECO:0000313" key="4">
    <source>
        <dbReference type="Proteomes" id="UP000199052"/>
    </source>
</evidence>
<dbReference type="RefSeq" id="WP_092882528.1">
    <property type="nucleotide sequence ID" value="NZ_FOOI01000004.1"/>
</dbReference>
<keyword evidence="5" id="KW-1185">Reference proteome</keyword>
<keyword evidence="1" id="KW-0732">Signal</keyword>
<dbReference type="AlphaFoldDB" id="A0A1I2PF36"/>
<sequence>MKRRLAQLVASVLAGFLVLPVAAASAGGGRKLLSFDEMAPVTEPYTGAANAVRAVPGGGLPWEIESAHGELRSDGRVQVTVEGLVLARRAPVPSGRQGTNPVPAFKAVVSCMSTSQGAATTVNVATATAPATPDGDAVIKDRIDLPSPCLAPIVFVTSPDGAWFAVTGQ</sequence>
<dbReference type="Proteomes" id="UP000199052">
    <property type="component" value="Unassembled WGS sequence"/>
</dbReference>
<organism evidence="3 4">
    <name type="scientific">Actinopolymorpha cephalotaxi</name>
    <dbReference type="NCBI Taxonomy" id="504797"/>
    <lineage>
        <taxon>Bacteria</taxon>
        <taxon>Bacillati</taxon>
        <taxon>Actinomycetota</taxon>
        <taxon>Actinomycetes</taxon>
        <taxon>Propionibacteriales</taxon>
        <taxon>Actinopolymorphaceae</taxon>
        <taxon>Actinopolymorpha</taxon>
    </lineage>
</organism>
<gene>
    <name evidence="2" type="ORF">FHR37_002565</name>
    <name evidence="3" type="ORF">SAMN05421678_10434</name>
</gene>
<evidence type="ECO:0000313" key="2">
    <source>
        <dbReference type="EMBL" id="NYH83714.1"/>
    </source>
</evidence>